<dbReference type="PROSITE" id="PS50077">
    <property type="entry name" value="HEAT_REPEAT"/>
    <property type="match status" value="1"/>
</dbReference>
<evidence type="ECO:0000256" key="2">
    <source>
        <dbReference type="SAM" id="MobiDB-lite"/>
    </source>
</evidence>
<feature type="repeat" description="HEAT" evidence="1">
    <location>
        <begin position="52"/>
        <end position="90"/>
    </location>
</feature>
<dbReference type="InterPro" id="IPR021133">
    <property type="entry name" value="HEAT_type_2"/>
</dbReference>
<dbReference type="EMBL" id="CAJNNV010019514">
    <property type="protein sequence ID" value="CAE8606590.1"/>
    <property type="molecule type" value="Genomic_DNA"/>
</dbReference>
<evidence type="ECO:0000313" key="4">
    <source>
        <dbReference type="Proteomes" id="UP000654075"/>
    </source>
</evidence>
<dbReference type="SUPFAM" id="SSF48371">
    <property type="entry name" value="ARM repeat"/>
    <property type="match status" value="1"/>
</dbReference>
<accession>A0A813F1J2</accession>
<feature type="compositionally biased region" description="Basic and acidic residues" evidence="2">
    <location>
        <begin position="316"/>
        <end position="325"/>
    </location>
</feature>
<protein>
    <submittedName>
        <fullName evidence="3">Uncharacterized protein</fullName>
    </submittedName>
</protein>
<dbReference type="InterPro" id="IPR016024">
    <property type="entry name" value="ARM-type_fold"/>
</dbReference>
<dbReference type="InterPro" id="IPR011989">
    <property type="entry name" value="ARM-like"/>
</dbReference>
<dbReference type="Pfam" id="PF13646">
    <property type="entry name" value="HEAT_2"/>
    <property type="match status" value="1"/>
</dbReference>
<evidence type="ECO:0000313" key="3">
    <source>
        <dbReference type="EMBL" id="CAE8606590.1"/>
    </source>
</evidence>
<reference evidence="3" key="1">
    <citation type="submission" date="2021-02" db="EMBL/GenBank/DDBJ databases">
        <authorList>
            <person name="Dougan E. K."/>
            <person name="Rhodes N."/>
            <person name="Thang M."/>
            <person name="Chan C."/>
        </authorList>
    </citation>
    <scope>NUCLEOTIDE SEQUENCE</scope>
</reference>
<comment type="caution">
    <text evidence="3">The sequence shown here is derived from an EMBL/GenBank/DDBJ whole genome shotgun (WGS) entry which is preliminary data.</text>
</comment>
<gene>
    <name evidence="3" type="ORF">PGLA1383_LOCUS24567</name>
</gene>
<feature type="region of interest" description="Disordered" evidence="2">
    <location>
        <begin position="304"/>
        <end position="325"/>
    </location>
</feature>
<dbReference type="AlphaFoldDB" id="A0A813F1J2"/>
<proteinExistence type="predicted"/>
<keyword evidence="4" id="KW-1185">Reference proteome</keyword>
<dbReference type="Proteomes" id="UP000654075">
    <property type="component" value="Unassembled WGS sequence"/>
</dbReference>
<evidence type="ECO:0000256" key="1">
    <source>
        <dbReference type="PROSITE-ProRule" id="PRU00103"/>
    </source>
</evidence>
<organism evidence="3 4">
    <name type="scientific">Polarella glacialis</name>
    <name type="common">Dinoflagellate</name>
    <dbReference type="NCBI Taxonomy" id="89957"/>
    <lineage>
        <taxon>Eukaryota</taxon>
        <taxon>Sar</taxon>
        <taxon>Alveolata</taxon>
        <taxon>Dinophyceae</taxon>
        <taxon>Suessiales</taxon>
        <taxon>Suessiaceae</taxon>
        <taxon>Polarella</taxon>
    </lineage>
</organism>
<name>A0A813F1J2_POLGL</name>
<dbReference type="Gene3D" id="1.25.10.10">
    <property type="entry name" value="Leucine-rich Repeat Variant"/>
    <property type="match status" value="1"/>
</dbReference>
<sequence>MSSFPSFHCDVVVVVQTTTVKTTTANNNKDATVRQTAVVAVPRVAGRGCRAAIECLLQVMQDESVAVRLAAVESLAAVAQVGDTLAIEALRVRLEDQERAKESPSGKPVGPCVGMCAAKALKKLVTSREELVQIASKLKFTGSSPERPVRGRSRQLVQVYRFWAREWATSANDGAALSSHPVDEAFGYAAELSAACRELMRRELMRIAEVRARAIKSDGPLSRLAELRAHARQEMVLLEAEAQGAAAGYAEARAARDGAEGLAVQRSCELRARLADSEALAAVEWGLADELRNEAETLVAQVSFHSEPQTAGAEQRGSDGDRPDDILGAQLPGVSLWVPTPFLMAQVAEVCD</sequence>